<dbReference type="KEGG" id="oxy:HCG48_12345"/>
<dbReference type="EMBL" id="CP051167">
    <property type="protein sequence ID" value="QIZ71276.1"/>
    <property type="molecule type" value="Genomic_DNA"/>
</dbReference>
<organism evidence="2 3">
    <name type="scientific">Oxynema aestuarii AP17</name>
    <dbReference type="NCBI Taxonomy" id="2064643"/>
    <lineage>
        <taxon>Bacteria</taxon>
        <taxon>Bacillati</taxon>
        <taxon>Cyanobacteriota</taxon>
        <taxon>Cyanophyceae</taxon>
        <taxon>Oscillatoriophycideae</taxon>
        <taxon>Oscillatoriales</taxon>
        <taxon>Oscillatoriaceae</taxon>
        <taxon>Oxynema</taxon>
        <taxon>Oxynema aestuarii</taxon>
    </lineage>
</organism>
<dbReference type="RefSeq" id="WP_168569430.1">
    <property type="nucleotide sequence ID" value="NZ_CP051167.1"/>
</dbReference>
<feature type="region of interest" description="Disordered" evidence="1">
    <location>
        <begin position="73"/>
        <end position="94"/>
    </location>
</feature>
<dbReference type="Proteomes" id="UP000500857">
    <property type="component" value="Chromosome"/>
</dbReference>
<keyword evidence="3" id="KW-1185">Reference proteome</keyword>
<sequence length="108" mass="11930">MNVFTPTHKLRAPAGEEIPVMLVSQPGQLRYLVVSAVEHAEGSVPTYTWHPSEGVTYQGYPLEGLEMLPLSGRQEHQVSPRFPSGEASRSPRQAIGCDRHQAPILWAL</sequence>
<evidence type="ECO:0000313" key="2">
    <source>
        <dbReference type="EMBL" id="QIZ71276.1"/>
    </source>
</evidence>
<evidence type="ECO:0000256" key="1">
    <source>
        <dbReference type="SAM" id="MobiDB-lite"/>
    </source>
</evidence>
<protein>
    <submittedName>
        <fullName evidence="2">Uncharacterized protein</fullName>
    </submittedName>
</protein>
<proteinExistence type="predicted"/>
<dbReference type="AlphaFoldDB" id="A0A6H1TYJ1"/>
<accession>A0A6H1TYJ1</accession>
<gene>
    <name evidence="2" type="ORF">HCG48_12345</name>
</gene>
<evidence type="ECO:0000313" key="3">
    <source>
        <dbReference type="Proteomes" id="UP000500857"/>
    </source>
</evidence>
<name>A0A6H1TYJ1_9CYAN</name>
<reference evidence="2 3" key="1">
    <citation type="submission" date="2020-04" db="EMBL/GenBank/DDBJ databases">
        <authorList>
            <person name="Basu S."/>
            <person name="Maruthanayagam V."/>
            <person name="Chakraborty S."/>
            <person name="Pramanik A."/>
            <person name="Mukherjee J."/>
            <person name="Brink B."/>
        </authorList>
    </citation>
    <scope>NUCLEOTIDE SEQUENCE [LARGE SCALE GENOMIC DNA]</scope>
    <source>
        <strain evidence="2 3">AP17</strain>
    </source>
</reference>